<keyword evidence="3" id="KW-1133">Transmembrane helix</keyword>
<keyword evidence="5" id="KW-0732">Signal</keyword>
<evidence type="ECO:0000256" key="1">
    <source>
        <dbReference type="ARBA" id="ARBA00004167"/>
    </source>
</evidence>
<evidence type="ECO:0000313" key="8">
    <source>
        <dbReference type="Proteomes" id="UP000503308"/>
    </source>
</evidence>
<evidence type="ECO:0000256" key="4">
    <source>
        <dbReference type="ARBA" id="ARBA00023136"/>
    </source>
</evidence>
<dbReference type="InterPro" id="IPR007452">
    <property type="entry name" value="TamB_C"/>
</dbReference>
<dbReference type="KEGG" id="rpon:G3256_10725"/>
<keyword evidence="2" id="KW-0812">Transmembrane</keyword>
<comment type="subcellular location">
    <subcellularLocation>
        <location evidence="1">Membrane</location>
        <topology evidence="1">Single-pass membrane protein</topology>
    </subcellularLocation>
</comment>
<accession>A0A858STF6</accession>
<evidence type="ECO:0000313" key="7">
    <source>
        <dbReference type="EMBL" id="QJF51600.1"/>
    </source>
</evidence>
<dbReference type="PANTHER" id="PTHR36985:SF1">
    <property type="entry name" value="TRANSLOCATION AND ASSEMBLY MODULE SUBUNIT TAMB"/>
    <property type="match status" value="1"/>
</dbReference>
<dbReference type="Pfam" id="PF04357">
    <property type="entry name" value="TamB"/>
    <property type="match status" value="1"/>
</dbReference>
<evidence type="ECO:0000256" key="2">
    <source>
        <dbReference type="ARBA" id="ARBA00022692"/>
    </source>
</evidence>
<dbReference type="GO" id="GO:0097347">
    <property type="term" value="C:TAM protein secretion complex"/>
    <property type="evidence" value="ECO:0007669"/>
    <property type="project" value="TreeGrafter"/>
</dbReference>
<evidence type="ECO:0000256" key="5">
    <source>
        <dbReference type="SAM" id="SignalP"/>
    </source>
</evidence>
<proteinExistence type="predicted"/>
<dbReference type="Proteomes" id="UP000503308">
    <property type="component" value="Chromosome"/>
</dbReference>
<keyword evidence="4" id="KW-0472">Membrane</keyword>
<dbReference type="GO" id="GO:0005886">
    <property type="term" value="C:plasma membrane"/>
    <property type="evidence" value="ECO:0007669"/>
    <property type="project" value="InterPro"/>
</dbReference>
<evidence type="ECO:0000256" key="3">
    <source>
        <dbReference type="ARBA" id="ARBA00022989"/>
    </source>
</evidence>
<dbReference type="EMBL" id="CP048788">
    <property type="protein sequence ID" value="QJF51600.1"/>
    <property type="molecule type" value="Genomic_DNA"/>
</dbReference>
<evidence type="ECO:0000259" key="6">
    <source>
        <dbReference type="Pfam" id="PF04357"/>
    </source>
</evidence>
<protein>
    <submittedName>
        <fullName evidence="7">Translocation/assembly module TamB</fullName>
    </submittedName>
</protein>
<reference evidence="7 8" key="1">
    <citation type="submission" date="2020-02" db="EMBL/GenBank/DDBJ databases">
        <title>Genome sequence of Roseobacter ponti.</title>
        <authorList>
            <person name="Hollensteiner J."/>
            <person name="Schneider D."/>
            <person name="Poehlein A."/>
            <person name="Daniel R."/>
        </authorList>
    </citation>
    <scope>NUCLEOTIDE SEQUENCE [LARGE SCALE GENOMIC DNA]</scope>
    <source>
        <strain evidence="7 8">DSM 106830</strain>
    </source>
</reference>
<dbReference type="GO" id="GO:0009306">
    <property type="term" value="P:protein secretion"/>
    <property type="evidence" value="ECO:0007669"/>
    <property type="project" value="InterPro"/>
</dbReference>
<feature type="chain" id="PRO_5032961592" evidence="5">
    <location>
        <begin position="21"/>
        <end position="1500"/>
    </location>
</feature>
<dbReference type="RefSeq" id="WP_169640817.1">
    <property type="nucleotide sequence ID" value="NZ_CP048788.1"/>
</dbReference>
<sequence length="1500" mass="155957">MRLLVFTFAFLAALTFTVAAQDEDGGSFLERTIEDLLSGEGRDVTIRGFSGALSSEASFDVMTISDPSGDWLILRDVTLNWQRTALLRGRLQVQSLTAATLEIPRLPDPVETIEVPDAEASGFALPELPVSVNIADFEIGRISLGEEVMGIAAELNLRAAAKLDDEGAVIDLTADRIDDAQGEFVIRASFLRENEAISVDIEIDEGEDGLVANTLNLPDRPTVYLAVKGEGPLDDFTADIALTTADQPRLTGAVSLAALEGTGTDDTPDRRVLAEISGDVRPLIPEEYWEFFGSDISFVADTVLAAGGEIDVSAFSFGAESVSLDGSVRLNSDKWPAFIDIDGRIFREGEPVLLPGSGDGMTVGDVKLSVDFDAAQDNALLGVFDILSLARDEISIGRTQLTLDGSLDAAPGSIGELFTDLEFTATEVEMTDPSVARALGDRITGRASIDYIEDGPIEVVALNITGADYGLGGEITVEGLQNGFPTTLNLAVSAGNIGRFEALAGRSLGGSVDVKVRGRVTPLAGTFDLNVAGTTEDIAVDIPQADAVLTGLTELSVTAVRDDTGTFVRDLVLKNDALDVTADVALDPGESVVTARAALADIGLVLPQYEGAVVFDGSASENANGWRVDADLDAPYDGTLSVAGLATGPDADLRIDLNLPDVAPLVPDITGSLSANGRVWQSPEGYRVDFAAAGPYEAEIAAEGLATGPDADVGLRISVPDLEPLVPDITGALRADGRVFQSPEGYRVEFEADGPYAARAAIEGLATGPDADLDIALSLPDLQPLVPSVSGPVDAEARVWQTPGGYRVDVEADGPYAAKVAVEGLATGPDADLNIALSLPDVQPLLPSVTGPVDADARVWQTPDGYRVDVTADGPYRAKAAVEGLATGPDADLDITVSLPDVQPLVPSVSGPLAADARVWQTETGYRVDVTADGPYEAKAAIKGLATGPDTDLTVAVSVPEVKPLLAAVSGPAQADARLWLTEDGYRVDLDADGPDGVNALVSGLATGPDADLAFEAAIPDLSVLVPELPGPFDVAGTARRQSEGWQIDTSANGPAGSNAVVAGLVRENGNLDLTASGSAPLGLSQPFLAPRSLLGQARFDLAVDGPPALSSVTGRIETSDARFSAPNLRIGLEDLRTTIALNGGSARIDAETRVAAGGRIVVNGGVNLSSLAADLSIGLRGAVLTDPRLYTTTLNGDVTVNGPLTGGARIDGTINIDGVDVTVPSTGVTSIGAIPDIRHIGATAPVNRTRARAGVIPQETTARSGAGPAYPLSIRVNAPSQIFVRGRGVNAELGGSLEITGNTNNIISAGSFDLIRGRLDIIAKRFDLDEGTIDFQGSLVPYIRFVSTTEIPDGTGSIIIEGPADALEFEFTSNPEYPPDEVLSLIIFGRYVSEISGFQALQLANGIAELTGRGGVGVFGRLRTGIGLDELDVSTSESGDTKVTAGKYLTDDIYTDVSASAEDGTDISINIDLTDALKGRATVGSEGQSSIGLFFERDY</sequence>
<feature type="domain" description="Translocation and assembly module TamB C-terminal" evidence="6">
    <location>
        <begin position="1153"/>
        <end position="1500"/>
    </location>
</feature>
<feature type="signal peptide" evidence="5">
    <location>
        <begin position="1"/>
        <end position="20"/>
    </location>
</feature>
<organism evidence="7 8">
    <name type="scientific">Roseobacter ponti</name>
    <dbReference type="NCBI Taxonomy" id="1891787"/>
    <lineage>
        <taxon>Bacteria</taxon>
        <taxon>Pseudomonadati</taxon>
        <taxon>Pseudomonadota</taxon>
        <taxon>Alphaproteobacteria</taxon>
        <taxon>Rhodobacterales</taxon>
        <taxon>Roseobacteraceae</taxon>
        <taxon>Roseobacter</taxon>
    </lineage>
</organism>
<keyword evidence="8" id="KW-1185">Reference proteome</keyword>
<gene>
    <name evidence="7" type="ORF">G3256_10725</name>
</gene>
<dbReference type="PANTHER" id="PTHR36985">
    <property type="entry name" value="TRANSLOCATION AND ASSEMBLY MODULE SUBUNIT TAMB"/>
    <property type="match status" value="1"/>
</dbReference>
<name>A0A858STF6_9RHOB</name>